<dbReference type="AlphaFoldDB" id="A0AA41YM74"/>
<evidence type="ECO:0000313" key="5">
    <source>
        <dbReference type="Proteomes" id="UP001165679"/>
    </source>
</evidence>
<accession>A0AA41YM74</accession>
<dbReference type="RefSeq" id="WP_264713531.1">
    <property type="nucleotide sequence ID" value="NZ_JAPDNT010000005.1"/>
</dbReference>
<reference evidence="4" key="1">
    <citation type="submission" date="2022-09" db="EMBL/GenBank/DDBJ databases">
        <title>Rhodovastum sp. nov. RN2-1 isolated from soil in Seongnam, South Korea.</title>
        <authorList>
            <person name="Le N.T."/>
        </authorList>
    </citation>
    <scope>NUCLEOTIDE SEQUENCE</scope>
    <source>
        <strain evidence="4">RN2-1</strain>
    </source>
</reference>
<dbReference type="Gene3D" id="1.10.1470.10">
    <property type="entry name" value="YjbJ"/>
    <property type="match status" value="1"/>
</dbReference>
<dbReference type="InterPro" id="IPR050423">
    <property type="entry name" value="UPF0337_stress_rsp"/>
</dbReference>
<dbReference type="PANTHER" id="PTHR34977">
    <property type="entry name" value="UPF0337 PROTEIN YJBJ"/>
    <property type="match status" value="1"/>
</dbReference>
<evidence type="ECO:0000256" key="1">
    <source>
        <dbReference type="ARBA" id="ARBA00009129"/>
    </source>
</evidence>
<feature type="region of interest" description="Disordered" evidence="2">
    <location>
        <begin position="36"/>
        <end position="56"/>
    </location>
</feature>
<name>A0AA41YM74_9PROT</name>
<dbReference type="PANTHER" id="PTHR34977:SF1">
    <property type="entry name" value="UPF0337 PROTEIN YJBJ"/>
    <property type="match status" value="1"/>
</dbReference>
<reference evidence="4" key="2">
    <citation type="submission" date="2022-10" db="EMBL/GenBank/DDBJ databases">
        <authorList>
            <person name="Trinh H.N."/>
        </authorList>
    </citation>
    <scope>NUCLEOTIDE SEQUENCE</scope>
    <source>
        <strain evidence="4">RN2-1</strain>
    </source>
</reference>
<organism evidence="4 5">
    <name type="scientific">Limobrevibacterium gyesilva</name>
    <dbReference type="NCBI Taxonomy" id="2991712"/>
    <lineage>
        <taxon>Bacteria</taxon>
        <taxon>Pseudomonadati</taxon>
        <taxon>Pseudomonadota</taxon>
        <taxon>Alphaproteobacteria</taxon>
        <taxon>Acetobacterales</taxon>
        <taxon>Acetobacteraceae</taxon>
        <taxon>Limobrevibacterium</taxon>
    </lineage>
</organism>
<keyword evidence="5" id="KW-1185">Reference proteome</keyword>
<dbReference type="InterPro" id="IPR008462">
    <property type="entry name" value="CsbD"/>
</dbReference>
<dbReference type="Pfam" id="PF05532">
    <property type="entry name" value="CsbD"/>
    <property type="match status" value="1"/>
</dbReference>
<sequence>MDKDRIIGTAKQAKGSVKEAVGKAVGDDKLQTEGKADKVEGKVQSAVGRAKDALRK</sequence>
<comment type="similarity">
    <text evidence="1">Belongs to the UPF0337 (CsbD) family.</text>
</comment>
<dbReference type="InterPro" id="IPR036629">
    <property type="entry name" value="YjbJ_sf"/>
</dbReference>
<comment type="caution">
    <text evidence="4">The sequence shown here is derived from an EMBL/GenBank/DDBJ whole genome shotgun (WGS) entry which is preliminary data.</text>
</comment>
<dbReference type="SUPFAM" id="SSF69047">
    <property type="entry name" value="Hypothetical protein YjbJ"/>
    <property type="match status" value="1"/>
</dbReference>
<evidence type="ECO:0000256" key="2">
    <source>
        <dbReference type="SAM" id="MobiDB-lite"/>
    </source>
</evidence>
<proteinExistence type="inferred from homology"/>
<dbReference type="Proteomes" id="UP001165679">
    <property type="component" value="Unassembled WGS sequence"/>
</dbReference>
<feature type="domain" description="CsbD-like" evidence="3">
    <location>
        <begin position="4"/>
        <end position="56"/>
    </location>
</feature>
<protein>
    <submittedName>
        <fullName evidence="4">CsbD family protein</fullName>
    </submittedName>
</protein>
<evidence type="ECO:0000313" key="4">
    <source>
        <dbReference type="EMBL" id="MCW3474877.1"/>
    </source>
</evidence>
<evidence type="ECO:0000259" key="3">
    <source>
        <dbReference type="Pfam" id="PF05532"/>
    </source>
</evidence>
<dbReference type="EMBL" id="JAPDNT010000005">
    <property type="protein sequence ID" value="MCW3474877.1"/>
    <property type="molecule type" value="Genomic_DNA"/>
</dbReference>
<gene>
    <name evidence="4" type="ORF">OL599_09805</name>
</gene>